<evidence type="ECO:0000259" key="3">
    <source>
        <dbReference type="Pfam" id="PF05368"/>
    </source>
</evidence>
<dbReference type="InterPro" id="IPR036291">
    <property type="entry name" value="NAD(P)-bd_dom_sf"/>
</dbReference>
<sequence>MLILIAGITGTLGQRLANVAISRRISIRGLGRNPDALSPELSPHLEAFIKSTSYYDIPALEKAVSGVDAVINAYALVPVLDLDGHLLLLRVAERANIKISIASSWSRDWTNLKFGDFEHYNNHIAFEHQIATTRSIRPASVLTGLFADLFYTPYGPGGFDTRAEKPRMRYWGADDAGATDKWPWSTQADAAEYTIDMLLHGKGVRAGEGGFSRIRSGTTTVRELAVMYERVHGVQVDGTREGSVEELEAELARLRLLQKGRAAYIEYMWEAAAVVASKGLWENPDVTLLEQFRKPTSLEEYFEGEKNKV</sequence>
<dbReference type="EMBL" id="QGMH01000271">
    <property type="protein sequence ID" value="TVY22425.1"/>
    <property type="molecule type" value="Genomic_DNA"/>
</dbReference>
<dbReference type="PANTHER" id="PTHR47706">
    <property type="entry name" value="NMRA-LIKE FAMILY PROTEIN"/>
    <property type="match status" value="1"/>
</dbReference>
<evidence type="ECO:0000313" key="5">
    <source>
        <dbReference type="Proteomes" id="UP000431533"/>
    </source>
</evidence>
<feature type="domain" description="NmrA-like" evidence="3">
    <location>
        <begin position="2"/>
        <end position="302"/>
    </location>
</feature>
<organism evidence="4 5">
    <name type="scientific">Lachnellula hyalina</name>
    <dbReference type="NCBI Taxonomy" id="1316788"/>
    <lineage>
        <taxon>Eukaryota</taxon>
        <taxon>Fungi</taxon>
        <taxon>Dikarya</taxon>
        <taxon>Ascomycota</taxon>
        <taxon>Pezizomycotina</taxon>
        <taxon>Leotiomycetes</taxon>
        <taxon>Helotiales</taxon>
        <taxon>Lachnaceae</taxon>
        <taxon>Lachnellula</taxon>
    </lineage>
</organism>
<evidence type="ECO:0000256" key="2">
    <source>
        <dbReference type="ARBA" id="ARBA00023002"/>
    </source>
</evidence>
<dbReference type="Proteomes" id="UP000431533">
    <property type="component" value="Unassembled WGS sequence"/>
</dbReference>
<dbReference type="AlphaFoldDB" id="A0A8H8QVF7"/>
<dbReference type="Gene3D" id="3.40.50.720">
    <property type="entry name" value="NAD(P)-binding Rossmann-like Domain"/>
    <property type="match status" value="1"/>
</dbReference>
<gene>
    <name evidence="4" type="ORF">LHYA1_G008820</name>
</gene>
<dbReference type="Pfam" id="PF05368">
    <property type="entry name" value="NmrA"/>
    <property type="match status" value="1"/>
</dbReference>
<keyword evidence="5" id="KW-1185">Reference proteome</keyword>
<keyword evidence="1" id="KW-0521">NADP</keyword>
<dbReference type="InterPro" id="IPR051609">
    <property type="entry name" value="NmrA/Isoflavone_reductase-like"/>
</dbReference>
<dbReference type="GeneID" id="41989018"/>
<evidence type="ECO:0000256" key="1">
    <source>
        <dbReference type="ARBA" id="ARBA00022857"/>
    </source>
</evidence>
<reference evidence="4 5" key="1">
    <citation type="submission" date="2018-05" db="EMBL/GenBank/DDBJ databases">
        <title>Genome sequencing and assembly of the regulated plant pathogen Lachnellula willkommii and related sister species for the development of diagnostic species identification markers.</title>
        <authorList>
            <person name="Giroux E."/>
            <person name="Bilodeau G."/>
        </authorList>
    </citation>
    <scope>NUCLEOTIDE SEQUENCE [LARGE SCALE GENOMIC DNA]</scope>
    <source>
        <strain evidence="4 5">CBS 185.66</strain>
    </source>
</reference>
<comment type="caution">
    <text evidence="4">The sequence shown here is derived from an EMBL/GenBank/DDBJ whole genome shotgun (WGS) entry which is preliminary data.</text>
</comment>
<proteinExistence type="predicted"/>
<evidence type="ECO:0000313" key="4">
    <source>
        <dbReference type="EMBL" id="TVY22425.1"/>
    </source>
</evidence>
<name>A0A8H8QVF7_9HELO</name>
<dbReference type="SUPFAM" id="SSF51735">
    <property type="entry name" value="NAD(P)-binding Rossmann-fold domains"/>
    <property type="match status" value="1"/>
</dbReference>
<dbReference type="OrthoDB" id="419598at2759"/>
<dbReference type="GO" id="GO:0016491">
    <property type="term" value="F:oxidoreductase activity"/>
    <property type="evidence" value="ECO:0007669"/>
    <property type="project" value="UniProtKB-KW"/>
</dbReference>
<dbReference type="RefSeq" id="XP_031001213.1">
    <property type="nucleotide sequence ID" value="XM_031153737.1"/>
</dbReference>
<dbReference type="InterPro" id="IPR008030">
    <property type="entry name" value="NmrA-like"/>
</dbReference>
<keyword evidence="2" id="KW-0560">Oxidoreductase</keyword>
<dbReference type="PANTHER" id="PTHR47706:SF9">
    <property type="entry name" value="NMRA-LIKE DOMAIN-CONTAINING PROTEIN-RELATED"/>
    <property type="match status" value="1"/>
</dbReference>
<accession>A0A8H8QVF7</accession>
<protein>
    <recommendedName>
        <fullName evidence="3">NmrA-like domain-containing protein</fullName>
    </recommendedName>
</protein>